<comment type="function">
    <text evidence="6">Catalyzes the conversion of GlcNAc-PP-undecaprenol into ManNAc-GlcNAc-PP-undecaprenol, the first committed lipid intermediate in the de novo synthesis of teichoic acid.</text>
</comment>
<gene>
    <name evidence="7" type="ORF">BU058_10580</name>
</gene>
<dbReference type="NCBIfam" id="NF041710">
    <property type="entry name" value="UDPacetylman_taseTarA"/>
    <property type="match status" value="1"/>
</dbReference>
<evidence type="ECO:0000256" key="6">
    <source>
        <dbReference type="HAMAP-Rule" id="MF_02070"/>
    </source>
</evidence>
<evidence type="ECO:0000313" key="8">
    <source>
        <dbReference type="Proteomes" id="UP000241960"/>
    </source>
</evidence>
<keyword evidence="3 6" id="KW-0808">Transferase</keyword>
<accession>A0A9Q6HMQ2</accession>
<evidence type="ECO:0000256" key="4">
    <source>
        <dbReference type="ARBA" id="ARBA00022944"/>
    </source>
</evidence>
<dbReference type="GO" id="GO:0019350">
    <property type="term" value="P:teichoic acid biosynthetic process"/>
    <property type="evidence" value="ECO:0007669"/>
    <property type="project" value="UniProtKB-UniRule"/>
</dbReference>
<evidence type="ECO:0000256" key="2">
    <source>
        <dbReference type="ARBA" id="ARBA00022676"/>
    </source>
</evidence>
<protein>
    <recommendedName>
        <fullName evidence="6">N-acetylglucosaminyldiphosphoundecaprenol N-acetyl-beta-D-mannosaminyltransferase</fullName>
        <ecNumber evidence="6">2.4.1.187</ecNumber>
    </recommendedName>
    <alternativeName>
        <fullName evidence="6">N-acetylmannosaminyltransferase</fullName>
    </alternativeName>
    <alternativeName>
        <fullName evidence="6">UDP-N-acetylmannosamine transferase</fullName>
    </alternativeName>
    <alternativeName>
        <fullName evidence="6">UDP-N-acetylmannosamine:N-acetylglucosaminyl pyrophosphorylundecaprenol N-acetylmannosaminyltransferase</fullName>
    </alternativeName>
</protein>
<comment type="similarity">
    <text evidence="6">Belongs to the glycosyltransferase 26 family. TagA/TarA subfamily.</text>
</comment>
<keyword evidence="4 6" id="KW-0777">Teichoic acid biosynthesis</keyword>
<comment type="catalytic activity">
    <reaction evidence="6">
        <text>UDP-N-acetyl-alpha-D-mannosamine + N-acetyl-alpha-D-glucosaminyl-di-trans,octa-cis-undecaprenyl diphosphate = N-acetyl-beta-D-mannosaminyl-(1-&gt;4)-N-acetyl-alpha-D-glucosaminyl di-trans,octa-cis-undecaprenyl diphosphate + UDP + H(+)</text>
        <dbReference type="Rhea" id="RHEA:16053"/>
        <dbReference type="ChEBI" id="CHEBI:15378"/>
        <dbReference type="ChEBI" id="CHEBI:58223"/>
        <dbReference type="ChEBI" id="CHEBI:62959"/>
        <dbReference type="ChEBI" id="CHEBI:68623"/>
        <dbReference type="ChEBI" id="CHEBI:132210"/>
        <dbReference type="EC" id="2.4.1.187"/>
    </reaction>
</comment>
<dbReference type="InterPro" id="IPR053391">
    <property type="entry name" value="TAB_Glycosyltransferase"/>
</dbReference>
<dbReference type="GO" id="GO:0071555">
    <property type="term" value="P:cell wall organization"/>
    <property type="evidence" value="ECO:0007669"/>
    <property type="project" value="UniProtKB-KW"/>
</dbReference>
<comment type="pathway">
    <text evidence="6">Cell wall biogenesis; teichoic acid biosynthesis.</text>
</comment>
<dbReference type="HAMAP" id="MF_02070">
    <property type="entry name" value="TagA_TarA"/>
    <property type="match status" value="1"/>
</dbReference>
<reference evidence="7 8" key="1">
    <citation type="journal article" date="2016" name="Front. Microbiol.">
        <title>Comprehensive Phylogenetic Analysis of Bovine Non-aureus Staphylococci Species Based on Whole-Genome Sequencing.</title>
        <authorList>
            <person name="Naushad S."/>
            <person name="Barkema H.W."/>
            <person name="Luby C."/>
            <person name="Condas L.A."/>
            <person name="Nobrega D.B."/>
            <person name="Carson D.A."/>
            <person name="De Buck J."/>
        </authorList>
    </citation>
    <scope>NUCLEOTIDE SEQUENCE [LARGE SCALE GENOMIC DNA]</scope>
    <source>
        <strain evidence="7 8">SNUC 1231</strain>
    </source>
</reference>
<dbReference type="RefSeq" id="WP_073504937.1">
    <property type="nucleotide sequence ID" value="NZ_CP018199.1"/>
</dbReference>
<dbReference type="AlphaFoldDB" id="A0A9Q6HMQ2"/>
<dbReference type="InterPro" id="IPR004629">
    <property type="entry name" value="WecG_TagA_CpsF"/>
</dbReference>
<keyword evidence="2 6" id="KW-0328">Glycosyltransferase</keyword>
<dbReference type="Pfam" id="PF03808">
    <property type="entry name" value="Glyco_tran_WecG"/>
    <property type="match status" value="1"/>
</dbReference>
<dbReference type="PANTHER" id="PTHR34136:SF1">
    <property type="entry name" value="UDP-N-ACETYL-D-MANNOSAMINURONIC ACID TRANSFERASE"/>
    <property type="match status" value="1"/>
</dbReference>
<evidence type="ECO:0000256" key="5">
    <source>
        <dbReference type="ARBA" id="ARBA00023316"/>
    </source>
</evidence>
<proteinExistence type="inferred from homology"/>
<name>A0A9Q6HMQ2_9STAP</name>
<dbReference type="CDD" id="cd06533">
    <property type="entry name" value="Glyco_transf_WecG_TagA"/>
    <property type="match status" value="1"/>
</dbReference>
<dbReference type="GO" id="GO:0047244">
    <property type="term" value="F:N-acetylglucosaminyldiphosphoundecaprenol N-acetyl-beta-D-mannosaminyltransferase activity"/>
    <property type="evidence" value="ECO:0007669"/>
    <property type="project" value="UniProtKB-UniRule"/>
</dbReference>
<dbReference type="PANTHER" id="PTHR34136">
    <property type="match status" value="1"/>
</dbReference>
<dbReference type="EC" id="2.4.1.187" evidence="6"/>
<evidence type="ECO:0000313" key="7">
    <source>
        <dbReference type="EMBL" id="PTI74532.1"/>
    </source>
</evidence>
<dbReference type="NCBIfam" id="TIGR00696">
    <property type="entry name" value="wecG_tagA_cpsF"/>
    <property type="match status" value="1"/>
</dbReference>
<sequence length="250" mass="29118">MTESNKLNKVDILSVYFDNVTLIDMQENIKQFFLSEAKDNLFIVTANPEIVDYATEHNEYRNLINRADYVIPDGTGVVKASKLLRTPLKERVPGIEMMESCLEIANDKQQNVFLLGAENNIVIQAKQRLEQKYPNINFDFHHGFFDFSDEKVLEQVISFNPDYIFVGMGYPRQEQWIESYTECFNQTVLMGVGGALEVFSGTKKRAPMLFRRLNIEWIYRVIIDWKRLGRLKSIPKFVFKVIKVAIKNKN</sequence>
<evidence type="ECO:0000256" key="3">
    <source>
        <dbReference type="ARBA" id="ARBA00022679"/>
    </source>
</evidence>
<dbReference type="EMBL" id="PZFQ01000038">
    <property type="protein sequence ID" value="PTI74532.1"/>
    <property type="molecule type" value="Genomic_DNA"/>
</dbReference>
<comment type="pathway">
    <text evidence="1">Cell wall biogenesis; poly(ribitol phosphate) teichoic acid biosynthesis.</text>
</comment>
<organism evidence="7 8">
    <name type="scientific">Staphylococcus succinus</name>
    <dbReference type="NCBI Taxonomy" id="61015"/>
    <lineage>
        <taxon>Bacteria</taxon>
        <taxon>Bacillati</taxon>
        <taxon>Bacillota</taxon>
        <taxon>Bacilli</taxon>
        <taxon>Bacillales</taxon>
        <taxon>Staphylococcaceae</taxon>
        <taxon>Staphylococcus</taxon>
    </lineage>
</organism>
<dbReference type="Proteomes" id="UP000241960">
    <property type="component" value="Unassembled WGS sequence"/>
</dbReference>
<dbReference type="InterPro" id="IPR034714">
    <property type="entry name" value="TagA_TarA"/>
</dbReference>
<comment type="caution">
    <text evidence="7">The sequence shown here is derived from an EMBL/GenBank/DDBJ whole genome shotgun (WGS) entry which is preliminary data.</text>
</comment>
<keyword evidence="5 6" id="KW-0961">Cell wall biogenesis/degradation</keyword>
<evidence type="ECO:0000256" key="1">
    <source>
        <dbReference type="ARBA" id="ARBA00004837"/>
    </source>
</evidence>